<accession>A0A3M6T873</accession>
<dbReference type="PANTHER" id="PTHR45656">
    <property type="entry name" value="PROTEIN CBR-CLEC-78"/>
    <property type="match status" value="1"/>
</dbReference>
<reference evidence="9 10" key="1">
    <citation type="journal article" date="2018" name="Sci. Rep.">
        <title>Comparative analysis of the Pocillopora damicornis genome highlights role of immune system in coral evolution.</title>
        <authorList>
            <person name="Cunning R."/>
            <person name="Bay R.A."/>
            <person name="Gillette P."/>
            <person name="Baker A.C."/>
            <person name="Traylor-Knowles N."/>
        </authorList>
    </citation>
    <scope>NUCLEOTIDE SEQUENCE [LARGE SCALE GENOMIC DNA]</scope>
    <source>
        <strain evidence="9">RSMAS</strain>
        <tissue evidence="9">Whole animal</tissue>
    </source>
</reference>
<keyword evidence="4" id="KW-0768">Sushi</keyword>
<evidence type="ECO:0000259" key="8">
    <source>
        <dbReference type="PROSITE" id="PS51390"/>
    </source>
</evidence>
<dbReference type="PROSITE" id="PS50022">
    <property type="entry name" value="FA58C_3"/>
    <property type="match status" value="1"/>
</dbReference>
<evidence type="ECO:0000259" key="6">
    <source>
        <dbReference type="PROSITE" id="PS50022"/>
    </source>
</evidence>
<dbReference type="Pfam" id="PF00084">
    <property type="entry name" value="Sushi"/>
    <property type="match status" value="10"/>
</dbReference>
<feature type="disulfide bond" evidence="4">
    <location>
        <begin position="573"/>
        <end position="600"/>
    </location>
</feature>
<sequence length="825" mass="92045">MWKTLLLGAIFLCCYPVIEGKPRQSGCPRTNKVRFCGKTCSTDGDCRGNRTCLCDGDCGMICVKNNLRCENLPKVKNGRFSFSNGSYFRSVLTYECKKGYRLRGSVERTCRATGKWDGAKARCRTLCQNPGHISFGNRRIERIKGVKYIHFWCFDEDMFKMVGTPRIRCQENGQWSAPKPKCIHSPPLCDKPNIPDEAAVIYPRSMDREFKYGDRVLLKCKEGYFKSGLGVYQCKKGNTWSGDITCSPKNCGRPNDIPNGKIIGYVYSFKEKIRYECNEGYNLKGPSYRTCQANEKWGDKDPICEVVDCGPLQKPDHGDIIEQVAFTYGNRIVFDCTETGYEMKGSRVRTCLGDGTWSGSLTTCEAPCARPTIPVNGKIVGNIFSHGKSVNFYCDSGYKRVGARSIKCDDGKWDKPSPVCKGICSTPRDPQNGKLHQKVPPERFLDGDEAKFFCNSGYDLIGKKKLRCVGKVWDSSEPECKGKCKFEGSPKNGYTPNENFPRGKLLPHDSHVEYACYAPYTLDGTNILHCNDGFWNASIPSCKGMSCGNPPSISNGNVVYNDTSYNSTAHYTCNGGYSLNTAPVKRCTAKKRWEGLTPRCLQDCKPPTIPINARISNPSNKYHSGYKVTFKCNEGYNQEGMATQMCFLGSWTVLPFKCTGACNAFLGKHNKKIQDSSITASSQLSLNHVPSLARLDSVQGAWCSAPTDNLPYIEILLGEEKFLTLIKTQGSKKDLRWATKYEIQYQKDGQWIVYRKTDGTQTFDGNVGVTSLNAIALQPRIRTRSVRIYPKFPLSLDGDASLINVCCLRLELYGCSAPVDGSWGA</sequence>
<comment type="caution">
    <text evidence="9">The sequence shown here is derived from an EMBL/GenBank/DDBJ whole genome shotgun (WGS) entry which is preliminary data.</text>
</comment>
<dbReference type="SMART" id="SM00231">
    <property type="entry name" value="FA58C"/>
    <property type="match status" value="1"/>
</dbReference>
<evidence type="ECO:0000256" key="5">
    <source>
        <dbReference type="SAM" id="SignalP"/>
    </source>
</evidence>
<dbReference type="Gene3D" id="2.10.70.10">
    <property type="entry name" value="Complement Module, domain 1"/>
    <property type="match status" value="10"/>
</dbReference>
<dbReference type="GO" id="GO:0030414">
    <property type="term" value="F:peptidase inhibitor activity"/>
    <property type="evidence" value="ECO:0007669"/>
    <property type="project" value="InterPro"/>
</dbReference>
<evidence type="ECO:0000313" key="9">
    <source>
        <dbReference type="EMBL" id="RMX37600.1"/>
    </source>
</evidence>
<evidence type="ECO:0000256" key="3">
    <source>
        <dbReference type="ARBA" id="ARBA00023157"/>
    </source>
</evidence>
<evidence type="ECO:0000256" key="2">
    <source>
        <dbReference type="ARBA" id="ARBA00022737"/>
    </source>
</evidence>
<dbReference type="Pfam" id="PF00095">
    <property type="entry name" value="WAP"/>
    <property type="match status" value="1"/>
</dbReference>
<evidence type="ECO:0000256" key="1">
    <source>
        <dbReference type="ARBA" id="ARBA00022729"/>
    </source>
</evidence>
<evidence type="ECO:0000256" key="4">
    <source>
        <dbReference type="PROSITE-ProRule" id="PRU00302"/>
    </source>
</evidence>
<dbReference type="InterPro" id="IPR008979">
    <property type="entry name" value="Galactose-bd-like_sf"/>
</dbReference>
<feature type="domain" description="Sushi" evidence="7">
    <location>
        <begin position="482"/>
        <end position="544"/>
    </location>
</feature>
<feature type="domain" description="Sushi" evidence="7">
    <location>
        <begin position="545"/>
        <end position="602"/>
    </location>
</feature>
<feature type="domain" description="F5/8 type C" evidence="6">
    <location>
        <begin position="662"/>
        <end position="815"/>
    </location>
</feature>
<dbReference type="AlphaFoldDB" id="A0A3M6T873"/>
<dbReference type="PROSITE" id="PS50923">
    <property type="entry name" value="SUSHI"/>
    <property type="match status" value="9"/>
</dbReference>
<dbReference type="Gene3D" id="2.60.120.260">
    <property type="entry name" value="Galactose-binding domain-like"/>
    <property type="match status" value="1"/>
</dbReference>
<organism evidence="9 10">
    <name type="scientific">Pocillopora damicornis</name>
    <name type="common">Cauliflower coral</name>
    <name type="synonym">Millepora damicornis</name>
    <dbReference type="NCBI Taxonomy" id="46731"/>
    <lineage>
        <taxon>Eukaryota</taxon>
        <taxon>Metazoa</taxon>
        <taxon>Cnidaria</taxon>
        <taxon>Anthozoa</taxon>
        <taxon>Hexacorallia</taxon>
        <taxon>Scleractinia</taxon>
        <taxon>Astrocoeniina</taxon>
        <taxon>Pocilloporidae</taxon>
        <taxon>Pocillopora</taxon>
    </lineage>
</organism>
<keyword evidence="1 5" id="KW-0732">Signal</keyword>
<feature type="disulfide bond" evidence="4">
    <location>
        <begin position="277"/>
        <end position="304"/>
    </location>
</feature>
<keyword evidence="3 4" id="KW-1015">Disulfide bond</keyword>
<feature type="chain" id="PRO_5018055328" description="Sushi, von Willebrand factor type A, EGF and pentraxin domain-containing protein 1" evidence="5">
    <location>
        <begin position="21"/>
        <end position="825"/>
    </location>
</feature>
<dbReference type="EMBL" id="RCHS01004094">
    <property type="protein sequence ID" value="RMX37600.1"/>
    <property type="molecule type" value="Genomic_DNA"/>
</dbReference>
<dbReference type="InterPro" id="IPR000436">
    <property type="entry name" value="Sushi_SCR_CCP_dom"/>
</dbReference>
<dbReference type="SUPFAM" id="SSF49785">
    <property type="entry name" value="Galactose-binding domain-like"/>
    <property type="match status" value="1"/>
</dbReference>
<feature type="domain" description="Sushi" evidence="7">
    <location>
        <begin position="366"/>
        <end position="422"/>
    </location>
</feature>
<feature type="domain" description="Sushi" evidence="7">
    <location>
        <begin position="249"/>
        <end position="306"/>
    </location>
</feature>
<feature type="domain" description="Sushi" evidence="7">
    <location>
        <begin position="307"/>
        <end position="365"/>
    </location>
</feature>
<dbReference type="InterPro" id="IPR000421">
    <property type="entry name" value="FA58C"/>
</dbReference>
<dbReference type="SMART" id="SM00032">
    <property type="entry name" value="CCP"/>
    <property type="match status" value="10"/>
</dbReference>
<dbReference type="PANTHER" id="PTHR45656:SF4">
    <property type="entry name" value="PROTEIN CBR-CLEC-78"/>
    <property type="match status" value="1"/>
</dbReference>
<feature type="signal peptide" evidence="5">
    <location>
        <begin position="1"/>
        <end position="20"/>
    </location>
</feature>
<dbReference type="OrthoDB" id="5981401at2759"/>
<proteinExistence type="predicted"/>
<keyword evidence="2" id="KW-0677">Repeat</keyword>
<evidence type="ECO:0000259" key="7">
    <source>
        <dbReference type="PROSITE" id="PS50923"/>
    </source>
</evidence>
<feature type="domain" description="WAP" evidence="8">
    <location>
        <begin position="20"/>
        <end position="66"/>
    </location>
</feature>
<feature type="domain" description="Sushi" evidence="7">
    <location>
        <begin position="187"/>
        <end position="248"/>
    </location>
</feature>
<dbReference type="InterPro" id="IPR008197">
    <property type="entry name" value="WAP_dom"/>
</dbReference>
<dbReference type="InterPro" id="IPR051277">
    <property type="entry name" value="SEZ6_CSMD_C4BPB_Regulators"/>
</dbReference>
<keyword evidence="10" id="KW-1185">Reference proteome</keyword>
<evidence type="ECO:0008006" key="11">
    <source>
        <dbReference type="Google" id="ProtNLM"/>
    </source>
</evidence>
<name>A0A3M6T873_POCDA</name>
<feature type="domain" description="Sushi" evidence="7">
    <location>
        <begin position="603"/>
        <end position="660"/>
    </location>
</feature>
<dbReference type="Proteomes" id="UP000275408">
    <property type="component" value="Unassembled WGS sequence"/>
</dbReference>
<dbReference type="PROSITE" id="PS51390">
    <property type="entry name" value="WAP"/>
    <property type="match status" value="1"/>
</dbReference>
<comment type="caution">
    <text evidence="4">Lacks conserved residue(s) required for the propagation of feature annotation.</text>
</comment>
<dbReference type="CDD" id="cd00057">
    <property type="entry name" value="FA58C"/>
    <property type="match status" value="1"/>
</dbReference>
<dbReference type="SUPFAM" id="SSF57535">
    <property type="entry name" value="Complement control module/SCR domain"/>
    <property type="match status" value="10"/>
</dbReference>
<dbReference type="GO" id="GO:0005576">
    <property type="term" value="C:extracellular region"/>
    <property type="evidence" value="ECO:0007669"/>
    <property type="project" value="InterPro"/>
</dbReference>
<dbReference type="Pfam" id="PF00754">
    <property type="entry name" value="F5_F8_type_C"/>
    <property type="match status" value="1"/>
</dbReference>
<gene>
    <name evidence="9" type="ORF">pdam_00007907</name>
</gene>
<feature type="domain" description="Sushi" evidence="7">
    <location>
        <begin position="67"/>
        <end position="125"/>
    </location>
</feature>
<feature type="domain" description="Sushi" evidence="7">
    <location>
        <begin position="126"/>
        <end position="184"/>
    </location>
</feature>
<evidence type="ECO:0000313" key="10">
    <source>
        <dbReference type="Proteomes" id="UP000275408"/>
    </source>
</evidence>
<protein>
    <recommendedName>
        <fullName evidence="11">Sushi, von Willebrand factor type A, EGF and pentraxin domain-containing protein 1</fullName>
    </recommendedName>
</protein>
<feature type="disulfide bond" evidence="4">
    <location>
        <begin position="96"/>
        <end position="123"/>
    </location>
</feature>
<dbReference type="CDD" id="cd00033">
    <property type="entry name" value="CCP"/>
    <property type="match status" value="9"/>
</dbReference>
<dbReference type="InterPro" id="IPR035976">
    <property type="entry name" value="Sushi/SCR/CCP_sf"/>
</dbReference>